<proteinExistence type="predicted"/>
<organism evidence="2 3">
    <name type="scientific">Lipingzhangella rawalii</name>
    <dbReference type="NCBI Taxonomy" id="2055835"/>
    <lineage>
        <taxon>Bacteria</taxon>
        <taxon>Bacillati</taxon>
        <taxon>Actinomycetota</taxon>
        <taxon>Actinomycetes</taxon>
        <taxon>Streptosporangiales</taxon>
        <taxon>Nocardiopsidaceae</taxon>
        <taxon>Lipingzhangella</taxon>
    </lineage>
</organism>
<feature type="transmembrane region" description="Helical" evidence="1">
    <location>
        <begin position="66"/>
        <end position="85"/>
    </location>
</feature>
<keyword evidence="3" id="KW-1185">Reference proteome</keyword>
<feature type="transmembrane region" description="Helical" evidence="1">
    <location>
        <begin position="35"/>
        <end position="54"/>
    </location>
</feature>
<feature type="transmembrane region" description="Helical" evidence="1">
    <location>
        <begin position="148"/>
        <end position="170"/>
    </location>
</feature>
<keyword evidence="1" id="KW-0472">Membrane</keyword>
<gene>
    <name evidence="2" type="ORF">RIF23_06780</name>
</gene>
<protein>
    <submittedName>
        <fullName evidence="2">HdeD family acid-resistance protein</fullName>
    </submittedName>
</protein>
<dbReference type="InterPro" id="IPR005325">
    <property type="entry name" value="DUF308_memb"/>
</dbReference>
<dbReference type="InterPro" id="IPR052712">
    <property type="entry name" value="Acid_resist_chaperone_HdeD"/>
</dbReference>
<dbReference type="PANTHER" id="PTHR34989:SF1">
    <property type="entry name" value="PROTEIN HDED"/>
    <property type="match status" value="1"/>
</dbReference>
<accession>A0ABU2H3W9</accession>
<reference evidence="3" key="1">
    <citation type="submission" date="2023-07" db="EMBL/GenBank/DDBJ databases">
        <title>Novel species in the genus Lipingzhangella isolated from Sambhar Salt Lake.</title>
        <authorList>
            <person name="Jiya N."/>
            <person name="Kajale S."/>
            <person name="Sharma A."/>
        </authorList>
    </citation>
    <scope>NUCLEOTIDE SEQUENCE [LARGE SCALE GENOMIC DNA]</scope>
    <source>
        <strain evidence="3">LS1_29</strain>
    </source>
</reference>
<sequence length="185" mass="20183">MLDLLADRWWALVIRGVAALVFGILALVWPELTLVVLVILVGVFFLVDGVFLVTGAISGAAQGHRWLPVFQGVLSLIFGGLVLLWPEVSALVLLMFIAAWALATGVVQIVTALRLRRELTGEWLLVLSGLLSVLFGIALLVWPAVGAIAVAWLIGCYVIVLGVMWFVLGLQLRRIRRQEKHQLAG</sequence>
<comment type="caution">
    <text evidence="2">The sequence shown here is derived from an EMBL/GenBank/DDBJ whole genome shotgun (WGS) entry which is preliminary data.</text>
</comment>
<keyword evidence="1" id="KW-1133">Transmembrane helix</keyword>
<dbReference type="Pfam" id="PF03729">
    <property type="entry name" value="DUF308"/>
    <property type="match status" value="1"/>
</dbReference>
<evidence type="ECO:0000256" key="1">
    <source>
        <dbReference type="SAM" id="Phobius"/>
    </source>
</evidence>
<keyword evidence="1" id="KW-0812">Transmembrane</keyword>
<evidence type="ECO:0000313" key="2">
    <source>
        <dbReference type="EMBL" id="MDS1269996.1"/>
    </source>
</evidence>
<dbReference type="Proteomes" id="UP001250214">
    <property type="component" value="Unassembled WGS sequence"/>
</dbReference>
<feature type="transmembrane region" description="Helical" evidence="1">
    <location>
        <begin position="123"/>
        <end position="142"/>
    </location>
</feature>
<dbReference type="RefSeq" id="WP_310911516.1">
    <property type="nucleotide sequence ID" value="NZ_JAVLVT010000002.1"/>
</dbReference>
<feature type="transmembrane region" description="Helical" evidence="1">
    <location>
        <begin position="12"/>
        <end position="29"/>
    </location>
</feature>
<evidence type="ECO:0000313" key="3">
    <source>
        <dbReference type="Proteomes" id="UP001250214"/>
    </source>
</evidence>
<dbReference type="PANTHER" id="PTHR34989">
    <property type="entry name" value="PROTEIN HDED"/>
    <property type="match status" value="1"/>
</dbReference>
<feature type="transmembrane region" description="Helical" evidence="1">
    <location>
        <begin position="91"/>
        <end position="111"/>
    </location>
</feature>
<name>A0ABU2H3W9_9ACTN</name>
<dbReference type="EMBL" id="JAVLVT010000002">
    <property type="protein sequence ID" value="MDS1269996.1"/>
    <property type="molecule type" value="Genomic_DNA"/>
</dbReference>